<dbReference type="GeneID" id="84900440"/>
<dbReference type="EMBL" id="QJJX01000058">
    <property type="protein sequence ID" value="PXX17258.1"/>
    <property type="molecule type" value="Genomic_DNA"/>
</dbReference>
<gene>
    <name evidence="1" type="ORF">EJ73_02719</name>
</gene>
<sequence>MYHLERLWIWLTRLTCCRGFGIQSPSAYSFVRYVVNEHYPYYAYADLCQQLPNISKRERKLGEFFFRLANFAQAERWICCQSSPHWLAPYVQTACKRTQLTHLQPCNIPSLTPFEQPVVLHLQEVEHAEEIFEQLLSKFNAHTILLVNEVSKSAHARQLWHRLQQDKRVGVTFDLYYCGVAFFDSARPKQHYVINF</sequence>
<dbReference type="AlphaFoldDB" id="A0A318HP10"/>
<comment type="caution">
    <text evidence="1">The sequence shown here is derived from an EMBL/GenBank/DDBJ whole genome shotgun (WGS) entry which is preliminary data.</text>
</comment>
<dbReference type="RefSeq" id="WP_025817596.1">
    <property type="nucleotide sequence ID" value="NZ_BAIZ01000072.1"/>
</dbReference>
<evidence type="ECO:0000313" key="2">
    <source>
        <dbReference type="Proteomes" id="UP000248314"/>
    </source>
</evidence>
<organism evidence="1 2">
    <name type="scientific">Hoylesella shahii DSM 15611 = JCM 12083</name>
    <dbReference type="NCBI Taxonomy" id="1122991"/>
    <lineage>
        <taxon>Bacteria</taxon>
        <taxon>Pseudomonadati</taxon>
        <taxon>Bacteroidota</taxon>
        <taxon>Bacteroidia</taxon>
        <taxon>Bacteroidales</taxon>
        <taxon>Prevotellaceae</taxon>
        <taxon>Hoylesella</taxon>
    </lineage>
</organism>
<dbReference type="Proteomes" id="UP000248314">
    <property type="component" value="Unassembled WGS sequence"/>
</dbReference>
<evidence type="ECO:0000313" key="1">
    <source>
        <dbReference type="EMBL" id="PXX17258.1"/>
    </source>
</evidence>
<reference evidence="1 2" key="1">
    <citation type="submission" date="2018-05" db="EMBL/GenBank/DDBJ databases">
        <title>Genomic Encyclopedia of Type Strains, Phase I: the one thousand microbial genomes (KMG-I) project.</title>
        <authorList>
            <person name="Kyrpides N."/>
        </authorList>
    </citation>
    <scope>NUCLEOTIDE SEQUENCE [LARGE SCALE GENOMIC DNA]</scope>
    <source>
        <strain evidence="1 2">DSM 15611</strain>
    </source>
</reference>
<proteinExistence type="predicted"/>
<accession>A0A318HP10</accession>
<protein>
    <submittedName>
        <fullName evidence="1">Uncharacterized protein</fullName>
    </submittedName>
</protein>
<dbReference type="OrthoDB" id="5464618at2"/>
<name>A0A318HP10_9BACT</name>
<dbReference type="STRING" id="1122991.GCA_000613445_00265"/>
<keyword evidence="2" id="KW-1185">Reference proteome</keyword>